<feature type="transmembrane region" description="Helical" evidence="7">
    <location>
        <begin position="111"/>
        <end position="134"/>
    </location>
</feature>
<keyword evidence="4 7" id="KW-0812">Transmembrane</keyword>
<dbReference type="InterPro" id="IPR020846">
    <property type="entry name" value="MFS_dom"/>
</dbReference>
<evidence type="ECO:0000256" key="7">
    <source>
        <dbReference type="SAM" id="Phobius"/>
    </source>
</evidence>
<dbReference type="RefSeq" id="WP_089015255.1">
    <property type="nucleotide sequence ID" value="NZ_LT607754.1"/>
</dbReference>
<dbReference type="PROSITE" id="PS50850">
    <property type="entry name" value="MFS"/>
    <property type="match status" value="1"/>
</dbReference>
<evidence type="ECO:0000256" key="5">
    <source>
        <dbReference type="ARBA" id="ARBA00022989"/>
    </source>
</evidence>
<feature type="transmembrane region" description="Helical" evidence="7">
    <location>
        <begin position="371"/>
        <end position="393"/>
    </location>
</feature>
<feature type="transmembrane region" description="Helical" evidence="7">
    <location>
        <begin position="345"/>
        <end position="365"/>
    </location>
</feature>
<dbReference type="GO" id="GO:0022857">
    <property type="term" value="F:transmembrane transporter activity"/>
    <property type="evidence" value="ECO:0007669"/>
    <property type="project" value="InterPro"/>
</dbReference>
<dbReference type="AlphaFoldDB" id="A0A1C5K1F3"/>
<evidence type="ECO:0000256" key="2">
    <source>
        <dbReference type="ARBA" id="ARBA00008335"/>
    </source>
</evidence>
<comment type="subcellular location">
    <subcellularLocation>
        <location evidence="1">Cell membrane</location>
        <topology evidence="1">Multi-pass membrane protein</topology>
    </subcellularLocation>
</comment>
<evidence type="ECO:0000256" key="4">
    <source>
        <dbReference type="ARBA" id="ARBA00022692"/>
    </source>
</evidence>
<dbReference type="Pfam" id="PF07690">
    <property type="entry name" value="MFS_1"/>
    <property type="match status" value="1"/>
</dbReference>
<comment type="similarity">
    <text evidence="2">Belongs to the major facilitator superfamily.</text>
</comment>
<feature type="domain" description="Major facilitator superfamily (MFS) profile" evidence="8">
    <location>
        <begin position="20"/>
        <end position="397"/>
    </location>
</feature>
<dbReference type="Proteomes" id="UP000198221">
    <property type="component" value="Chromosome I"/>
</dbReference>
<dbReference type="EMBL" id="LT607754">
    <property type="protein sequence ID" value="SCG76411.1"/>
    <property type="molecule type" value="Genomic_DNA"/>
</dbReference>
<feature type="transmembrane region" description="Helical" evidence="7">
    <location>
        <begin position="146"/>
        <end position="166"/>
    </location>
</feature>
<evidence type="ECO:0000256" key="6">
    <source>
        <dbReference type="ARBA" id="ARBA00023136"/>
    </source>
</evidence>
<feature type="transmembrane region" description="Helical" evidence="7">
    <location>
        <begin position="88"/>
        <end position="105"/>
    </location>
</feature>
<dbReference type="Gene3D" id="1.20.1250.20">
    <property type="entry name" value="MFS general substrate transporter like domains"/>
    <property type="match status" value="2"/>
</dbReference>
<reference evidence="10" key="1">
    <citation type="submission" date="2016-06" db="EMBL/GenBank/DDBJ databases">
        <authorList>
            <person name="Varghese N."/>
            <person name="Submissions Spin"/>
        </authorList>
    </citation>
    <scope>NUCLEOTIDE SEQUENCE [LARGE SCALE GENOMIC DNA]</scope>
    <source>
        <strain evidence="10">DSM 43819</strain>
    </source>
</reference>
<evidence type="ECO:0000259" key="8">
    <source>
        <dbReference type="PROSITE" id="PS50850"/>
    </source>
</evidence>
<feature type="transmembrane region" description="Helical" evidence="7">
    <location>
        <begin position="21"/>
        <end position="41"/>
    </location>
</feature>
<feature type="transmembrane region" description="Helical" evidence="7">
    <location>
        <begin position="213"/>
        <end position="241"/>
    </location>
</feature>
<feature type="transmembrane region" description="Helical" evidence="7">
    <location>
        <begin position="284"/>
        <end position="304"/>
    </location>
</feature>
<evidence type="ECO:0000256" key="1">
    <source>
        <dbReference type="ARBA" id="ARBA00004651"/>
    </source>
</evidence>
<organism evidence="9 10">
    <name type="scientific">Micromonospora inositola</name>
    <dbReference type="NCBI Taxonomy" id="47865"/>
    <lineage>
        <taxon>Bacteria</taxon>
        <taxon>Bacillati</taxon>
        <taxon>Actinomycetota</taxon>
        <taxon>Actinomycetes</taxon>
        <taxon>Micromonosporales</taxon>
        <taxon>Micromonosporaceae</taxon>
        <taxon>Micromonospora</taxon>
    </lineage>
</organism>
<feature type="transmembrane region" description="Helical" evidence="7">
    <location>
        <begin position="253"/>
        <end position="272"/>
    </location>
</feature>
<dbReference type="PANTHER" id="PTHR23514:SF3">
    <property type="entry name" value="BYPASS OF STOP CODON PROTEIN 6"/>
    <property type="match status" value="1"/>
</dbReference>
<keyword evidence="3" id="KW-0813">Transport</keyword>
<dbReference type="InterPro" id="IPR011701">
    <property type="entry name" value="MFS"/>
</dbReference>
<sequence>MGQNARRSTLRADGDVFVRDGLTLLTYSALGAYTFWLYAFGPALALLRQELHFSYTVLSVYSALWAAGSVLSGAAFARLAARMGRRAVLWRSALVTTAGAALFTTTQSIQLTMLGALVMGFAGTTVQTTTQSLVADHHGPRRDQALVEMNIGAGLCAVVAPLALGMSHALTSTWRVAMALPAVILVALAVVHRHQPFPSVPRPPAAQRGGRRAGLSVVCRLLALLVAVGIGVEFCVVYFGAELLSAARGFSTSTAATAMTVFYAGILLGRLAGARLTRRPGRAAFLMGLSLAVTLAGLAALWLPGGVVPALLGLFVTGLGIANQFPLALALTLAAAPDDTDAANALVQLLGGVLVLGAPFLLGLLADHVGLTTGFAVAPVLTALSALLLYVALRGASSADPDGMPPGQRASASSIAR</sequence>
<accession>A0A1C5K1F3</accession>
<dbReference type="GO" id="GO:0005886">
    <property type="term" value="C:plasma membrane"/>
    <property type="evidence" value="ECO:0007669"/>
    <property type="project" value="UniProtKB-SubCell"/>
</dbReference>
<dbReference type="SUPFAM" id="SSF103473">
    <property type="entry name" value="MFS general substrate transporter"/>
    <property type="match status" value="1"/>
</dbReference>
<evidence type="ECO:0000313" key="9">
    <source>
        <dbReference type="EMBL" id="SCG76411.1"/>
    </source>
</evidence>
<dbReference type="PANTHER" id="PTHR23514">
    <property type="entry name" value="BYPASS OF STOP CODON PROTEIN 6"/>
    <property type="match status" value="1"/>
</dbReference>
<name>A0A1C5K1F3_9ACTN</name>
<keyword evidence="5 7" id="KW-1133">Transmembrane helix</keyword>
<evidence type="ECO:0000313" key="10">
    <source>
        <dbReference type="Proteomes" id="UP000198221"/>
    </source>
</evidence>
<feature type="transmembrane region" description="Helical" evidence="7">
    <location>
        <begin position="172"/>
        <end position="192"/>
    </location>
</feature>
<protein>
    <submittedName>
        <fullName evidence="9">Fucose permease</fullName>
    </submittedName>
</protein>
<feature type="transmembrane region" description="Helical" evidence="7">
    <location>
        <begin position="53"/>
        <end position="76"/>
    </location>
</feature>
<dbReference type="InterPro" id="IPR051788">
    <property type="entry name" value="MFS_Transporter"/>
</dbReference>
<evidence type="ECO:0000256" key="3">
    <source>
        <dbReference type="ARBA" id="ARBA00022448"/>
    </source>
</evidence>
<proteinExistence type="inferred from homology"/>
<dbReference type="InterPro" id="IPR036259">
    <property type="entry name" value="MFS_trans_sf"/>
</dbReference>
<dbReference type="OrthoDB" id="63630at2"/>
<feature type="transmembrane region" description="Helical" evidence="7">
    <location>
        <begin position="310"/>
        <end position="333"/>
    </location>
</feature>
<keyword evidence="10" id="KW-1185">Reference proteome</keyword>
<keyword evidence="6 7" id="KW-0472">Membrane</keyword>
<gene>
    <name evidence="9" type="ORF">GA0070613_5991</name>
</gene>